<dbReference type="Proteomes" id="UP001479520">
    <property type="component" value="Plasmid unnamed1"/>
</dbReference>
<feature type="transmembrane region" description="Helical" evidence="2">
    <location>
        <begin position="102"/>
        <end position="120"/>
    </location>
</feature>
<evidence type="ECO:0000256" key="2">
    <source>
        <dbReference type="SAM" id="Phobius"/>
    </source>
</evidence>
<dbReference type="InterPro" id="IPR027417">
    <property type="entry name" value="P-loop_NTPase"/>
</dbReference>
<sequence>MNKAAFEMTVLFYRLVLTGLMLFSLFAFPLSLFVSVVPGESGHAFFSTFLLPPWLLAVAFLAFCQLAIQPWIVFPKLATYNLVICGALLLRVWANLADYPEVVAMTVICALVVVLQKFVGATPYTPPKKQVIANVAKEQKETPQEERVSQVVEPSISFSDVAGMTELKATMLDAAHEVIGATKRGEKSRNGILLTGKPGNGKTMMAEALAGEVGLPFMPVTFGEVVSKWIGDTPERVKRAFTEAKAAAPCVLFLDEVDSLLSARKETSSNEESAKIVNVLLTELVNIRKSGVIVVAATNFVDRLDPAAIREGRFDFKIEVPPPDAEARAYLIKSKGKGRISDATVAIAVRRWEGFSVARINAVMEEAIRMPKTAAGISFDLLKKALRKVQGRAGKMPENTPTLDKLAMSDEMESKLTSLANRMDRIAEIEAMGGSVPRGVLFYGPPGTGKTLMARALAKTADWAFLPVSGMDLMASPERIERLMDEASDLRPCIVFIDEADDVFKDRRYSNNPALTNKLLAMMDGAGGHIPDVLFIAATNHANSMDEAAVRGGRFTEKIEFGLPDEVAIEKFLESWYMDTPAELSDDLGFQTIAHMLLGQPIANVKEIMQAAVNHAIDNLQPGDDYATVTMMDIQRAKDTVCPA</sequence>
<keyword evidence="4" id="KW-0614">Plasmid</keyword>
<dbReference type="CDD" id="cd19481">
    <property type="entry name" value="RecA-like_protease"/>
    <property type="match status" value="2"/>
</dbReference>
<accession>A0ABZ2XM89</accession>
<geneLocation type="plasmid" evidence="4 5">
    <name>unnamed1</name>
</geneLocation>
<evidence type="ECO:0000259" key="3">
    <source>
        <dbReference type="SMART" id="SM00382"/>
    </source>
</evidence>
<dbReference type="InterPro" id="IPR003960">
    <property type="entry name" value="ATPase_AAA_CS"/>
</dbReference>
<keyword evidence="2" id="KW-0472">Membrane</keyword>
<dbReference type="Gene3D" id="1.10.8.60">
    <property type="match status" value="2"/>
</dbReference>
<comment type="similarity">
    <text evidence="1">Belongs to the AAA ATPase family.</text>
</comment>
<dbReference type="PROSITE" id="PS00674">
    <property type="entry name" value="AAA"/>
    <property type="match status" value="1"/>
</dbReference>
<feature type="transmembrane region" description="Helical" evidence="2">
    <location>
        <begin position="77"/>
        <end position="96"/>
    </location>
</feature>
<proteinExistence type="inferred from homology"/>
<feature type="transmembrane region" description="Helical" evidence="2">
    <location>
        <begin position="12"/>
        <end position="37"/>
    </location>
</feature>
<dbReference type="Pfam" id="PF00004">
    <property type="entry name" value="AAA"/>
    <property type="match status" value="2"/>
</dbReference>
<dbReference type="Gene3D" id="3.40.50.300">
    <property type="entry name" value="P-loop containing nucleotide triphosphate hydrolases"/>
    <property type="match status" value="2"/>
</dbReference>
<dbReference type="PANTHER" id="PTHR23076:SF37">
    <property type="entry name" value="ATP-DEPENDENT ZINC METALLOPROTEASE FTSH 4, MITOCHONDRIAL"/>
    <property type="match status" value="1"/>
</dbReference>
<dbReference type="PANTHER" id="PTHR23076">
    <property type="entry name" value="METALLOPROTEASE M41 FTSH"/>
    <property type="match status" value="1"/>
</dbReference>
<name>A0ABZ2XM89_9RHOO</name>
<feature type="domain" description="AAA+ ATPase" evidence="3">
    <location>
        <begin position="188"/>
        <end position="324"/>
    </location>
</feature>
<keyword evidence="1" id="KW-0547">Nucleotide-binding</keyword>
<reference evidence="4 5" key="1">
    <citation type="submission" date="2024-04" db="EMBL/GenBank/DDBJ databases">
        <title>Dissimilatory iodate-reducing microorganisms contribute to the enrichment of iodine in groundwater.</title>
        <authorList>
            <person name="Jiang Z."/>
        </authorList>
    </citation>
    <scope>NUCLEOTIDE SEQUENCE [LARGE SCALE GENOMIC DNA]</scope>
    <source>
        <strain evidence="4 5">NCP973</strain>
        <plasmid evidence="4 5">unnamed1</plasmid>
    </source>
</reference>
<feature type="domain" description="AAA+ ATPase" evidence="3">
    <location>
        <begin position="436"/>
        <end position="565"/>
    </location>
</feature>
<dbReference type="InterPro" id="IPR003593">
    <property type="entry name" value="AAA+_ATPase"/>
</dbReference>
<dbReference type="InterPro" id="IPR003959">
    <property type="entry name" value="ATPase_AAA_core"/>
</dbReference>
<dbReference type="RefSeq" id="WP_341744799.1">
    <property type="nucleotide sequence ID" value="NZ_CP151407.1"/>
</dbReference>
<keyword evidence="5" id="KW-1185">Reference proteome</keyword>
<protein>
    <submittedName>
        <fullName evidence="4">AAA family ATPase</fullName>
    </submittedName>
</protein>
<dbReference type="SMART" id="SM00382">
    <property type="entry name" value="AAA"/>
    <property type="match status" value="2"/>
</dbReference>
<organism evidence="4 5">
    <name type="scientific">Azonexus hydrophilus</name>
    <dbReference type="NCBI Taxonomy" id="418702"/>
    <lineage>
        <taxon>Bacteria</taxon>
        <taxon>Pseudomonadati</taxon>
        <taxon>Pseudomonadota</taxon>
        <taxon>Betaproteobacteria</taxon>
        <taxon>Rhodocyclales</taxon>
        <taxon>Azonexaceae</taxon>
        <taxon>Azonexus</taxon>
    </lineage>
</organism>
<keyword evidence="2" id="KW-0812">Transmembrane</keyword>
<keyword evidence="1" id="KW-0067">ATP-binding</keyword>
<evidence type="ECO:0000313" key="4">
    <source>
        <dbReference type="EMBL" id="WZJ23487.1"/>
    </source>
</evidence>
<feature type="transmembrane region" description="Helical" evidence="2">
    <location>
        <begin position="49"/>
        <end position="68"/>
    </location>
</feature>
<gene>
    <name evidence="4" type="ORF">AADV58_17170</name>
</gene>
<dbReference type="SUPFAM" id="SSF52540">
    <property type="entry name" value="P-loop containing nucleoside triphosphate hydrolases"/>
    <property type="match status" value="2"/>
</dbReference>
<dbReference type="EMBL" id="CP151407">
    <property type="protein sequence ID" value="WZJ23487.1"/>
    <property type="molecule type" value="Genomic_DNA"/>
</dbReference>
<evidence type="ECO:0000256" key="1">
    <source>
        <dbReference type="RuleBase" id="RU003651"/>
    </source>
</evidence>
<keyword evidence="2" id="KW-1133">Transmembrane helix</keyword>
<evidence type="ECO:0000313" key="5">
    <source>
        <dbReference type="Proteomes" id="UP001479520"/>
    </source>
</evidence>